<dbReference type="Proteomes" id="UP000677228">
    <property type="component" value="Unassembled WGS sequence"/>
</dbReference>
<dbReference type="EMBL" id="CAJNOK010054039">
    <property type="protein sequence ID" value="CAF1614291.1"/>
    <property type="molecule type" value="Genomic_DNA"/>
</dbReference>
<accession>A0A8S2G249</accession>
<organism evidence="1 3">
    <name type="scientific">Didymodactylos carnosus</name>
    <dbReference type="NCBI Taxonomy" id="1234261"/>
    <lineage>
        <taxon>Eukaryota</taxon>
        <taxon>Metazoa</taxon>
        <taxon>Spiralia</taxon>
        <taxon>Gnathifera</taxon>
        <taxon>Rotifera</taxon>
        <taxon>Eurotatoria</taxon>
        <taxon>Bdelloidea</taxon>
        <taxon>Philodinida</taxon>
        <taxon>Philodinidae</taxon>
        <taxon>Didymodactylos</taxon>
    </lineage>
</organism>
<dbReference type="Proteomes" id="UP000682733">
    <property type="component" value="Unassembled WGS sequence"/>
</dbReference>
<evidence type="ECO:0000313" key="1">
    <source>
        <dbReference type="EMBL" id="CAF1614291.1"/>
    </source>
</evidence>
<comment type="caution">
    <text evidence="1">The sequence shown here is derived from an EMBL/GenBank/DDBJ whole genome shotgun (WGS) entry which is preliminary data.</text>
</comment>
<feature type="non-terminal residue" evidence="1">
    <location>
        <position position="79"/>
    </location>
</feature>
<proteinExistence type="predicted"/>
<evidence type="ECO:0000313" key="3">
    <source>
        <dbReference type="Proteomes" id="UP000677228"/>
    </source>
</evidence>
<reference evidence="1" key="1">
    <citation type="submission" date="2021-02" db="EMBL/GenBank/DDBJ databases">
        <authorList>
            <person name="Nowell W R."/>
        </authorList>
    </citation>
    <scope>NUCLEOTIDE SEQUENCE</scope>
</reference>
<name>A0A8S2G249_9BILA</name>
<gene>
    <name evidence="1" type="ORF">OVA965_LOCUS42827</name>
    <name evidence="2" type="ORF">TMI583_LOCUS44852</name>
</gene>
<dbReference type="AlphaFoldDB" id="A0A8S2G249"/>
<protein>
    <submittedName>
        <fullName evidence="1">Uncharacterized protein</fullName>
    </submittedName>
</protein>
<sequence length="79" mass="9001">YDKGSDRNELNSNEKKSAHLISGYDVEIHLSNLKTVVNEANFTNNQVYSQTILNHDWEEKYHLGNIVAVTGEYVAYAVK</sequence>
<feature type="non-terminal residue" evidence="1">
    <location>
        <position position="1"/>
    </location>
</feature>
<dbReference type="EMBL" id="CAJOBA010078482">
    <property type="protein sequence ID" value="CAF4429877.1"/>
    <property type="molecule type" value="Genomic_DNA"/>
</dbReference>
<evidence type="ECO:0000313" key="2">
    <source>
        <dbReference type="EMBL" id="CAF4429877.1"/>
    </source>
</evidence>